<sequence length="51" mass="5703">MPLKMITMPNIVYEICRVDDVTERAVLLSPAHFVYFLKGVLGSLHADTLAL</sequence>
<reference evidence="1 2" key="1">
    <citation type="submission" date="2014-09" db="EMBL/GenBank/DDBJ databases">
        <title>Sporocytophaga myxococcoides PG-01 genome sequencing.</title>
        <authorList>
            <person name="Liu L."/>
            <person name="Gao P.J."/>
            <person name="Chen G.J."/>
            <person name="Wang L.S."/>
        </authorList>
    </citation>
    <scope>NUCLEOTIDE SEQUENCE [LARGE SCALE GENOMIC DNA]</scope>
    <source>
        <strain evidence="1 2">PG-01</strain>
    </source>
</reference>
<dbReference type="EMBL" id="BBLT01000012">
    <property type="protein sequence ID" value="GAL87245.1"/>
    <property type="molecule type" value="Genomic_DNA"/>
</dbReference>
<organism evidence="1 2">
    <name type="scientific">Sporocytophaga myxococcoides</name>
    <dbReference type="NCBI Taxonomy" id="153721"/>
    <lineage>
        <taxon>Bacteria</taxon>
        <taxon>Pseudomonadati</taxon>
        <taxon>Bacteroidota</taxon>
        <taxon>Cytophagia</taxon>
        <taxon>Cytophagales</taxon>
        <taxon>Cytophagaceae</taxon>
        <taxon>Sporocytophaga</taxon>
    </lineage>
</organism>
<dbReference type="STRING" id="153721.MYP_4475"/>
<keyword evidence="2" id="KW-1185">Reference proteome</keyword>
<protein>
    <submittedName>
        <fullName evidence="1">Uncharacterized protein</fullName>
    </submittedName>
</protein>
<gene>
    <name evidence="1" type="ORF">MYP_4475</name>
</gene>
<evidence type="ECO:0000313" key="2">
    <source>
        <dbReference type="Proteomes" id="UP000030185"/>
    </source>
</evidence>
<dbReference type="AlphaFoldDB" id="A0A098LJZ1"/>
<comment type="caution">
    <text evidence="1">The sequence shown here is derived from an EMBL/GenBank/DDBJ whole genome shotgun (WGS) entry which is preliminary data.</text>
</comment>
<proteinExistence type="predicted"/>
<name>A0A098LJZ1_9BACT</name>
<dbReference type="Proteomes" id="UP000030185">
    <property type="component" value="Unassembled WGS sequence"/>
</dbReference>
<evidence type="ECO:0000313" key="1">
    <source>
        <dbReference type="EMBL" id="GAL87245.1"/>
    </source>
</evidence>
<accession>A0A098LJZ1</accession>